<dbReference type="EMBL" id="JAPFFI010000004">
    <property type="protein sequence ID" value="KAJ6397053.1"/>
    <property type="molecule type" value="Genomic_DNA"/>
</dbReference>
<reference evidence="2" key="1">
    <citation type="submission" date="2022-10" db="EMBL/GenBank/DDBJ databases">
        <authorList>
            <person name="Hyden B.L."/>
            <person name="Feng K."/>
            <person name="Yates T."/>
            <person name="Jawdy S."/>
            <person name="Smart L.B."/>
            <person name="Muchero W."/>
        </authorList>
    </citation>
    <scope>NUCLEOTIDE SEQUENCE</scope>
    <source>
        <tissue evidence="2">Shoot tip</tissue>
    </source>
</reference>
<feature type="non-terminal residue" evidence="2">
    <location>
        <position position="55"/>
    </location>
</feature>
<comment type="caution">
    <text evidence="2">The sequence shown here is derived from an EMBL/GenBank/DDBJ whole genome shotgun (WGS) entry which is preliminary data.</text>
</comment>
<reference evidence="2" key="2">
    <citation type="journal article" date="2023" name="Int. J. Mol. Sci.">
        <title>De Novo Assembly and Annotation of 11 Diverse Shrub Willow (Salix) Genomes Reveals Novel Gene Organization in Sex-Linked Regions.</title>
        <authorList>
            <person name="Hyden B."/>
            <person name="Feng K."/>
            <person name="Yates T.B."/>
            <person name="Jawdy S."/>
            <person name="Cereghino C."/>
            <person name="Smart L.B."/>
            <person name="Muchero W."/>
        </authorList>
    </citation>
    <scope>NUCLEOTIDE SEQUENCE</scope>
    <source>
        <tissue evidence="2">Shoot tip</tissue>
    </source>
</reference>
<gene>
    <name evidence="2" type="ORF">OIU77_021985</name>
</gene>
<evidence type="ECO:0000256" key="1">
    <source>
        <dbReference type="SAM" id="MobiDB-lite"/>
    </source>
</evidence>
<proteinExistence type="predicted"/>
<organism evidence="2 3">
    <name type="scientific">Salix suchowensis</name>
    <dbReference type="NCBI Taxonomy" id="1278906"/>
    <lineage>
        <taxon>Eukaryota</taxon>
        <taxon>Viridiplantae</taxon>
        <taxon>Streptophyta</taxon>
        <taxon>Embryophyta</taxon>
        <taxon>Tracheophyta</taxon>
        <taxon>Spermatophyta</taxon>
        <taxon>Magnoliopsida</taxon>
        <taxon>eudicotyledons</taxon>
        <taxon>Gunneridae</taxon>
        <taxon>Pentapetalae</taxon>
        <taxon>rosids</taxon>
        <taxon>fabids</taxon>
        <taxon>Malpighiales</taxon>
        <taxon>Salicaceae</taxon>
        <taxon>Saliceae</taxon>
        <taxon>Salix</taxon>
    </lineage>
</organism>
<protein>
    <submittedName>
        <fullName evidence="2">Uncharacterized protein</fullName>
    </submittedName>
</protein>
<evidence type="ECO:0000313" key="3">
    <source>
        <dbReference type="Proteomes" id="UP001141253"/>
    </source>
</evidence>
<dbReference type="Proteomes" id="UP001141253">
    <property type="component" value="Chromosome 4"/>
</dbReference>
<keyword evidence="3" id="KW-1185">Reference proteome</keyword>
<accession>A0ABQ9CCM7</accession>
<feature type="region of interest" description="Disordered" evidence="1">
    <location>
        <begin position="1"/>
        <end position="20"/>
    </location>
</feature>
<evidence type="ECO:0000313" key="2">
    <source>
        <dbReference type="EMBL" id="KAJ6397053.1"/>
    </source>
</evidence>
<sequence length="55" mass="6444">MVLGERRETSMVTRRRRRRRRRDAVRLGLFRLEYGCAGDDLCVAAGWSAFLVKMV</sequence>
<name>A0ABQ9CCM7_9ROSI</name>